<reference evidence="2 3" key="1">
    <citation type="submission" date="2021-06" db="EMBL/GenBank/DDBJ databases">
        <authorList>
            <person name="Palmer J.M."/>
        </authorList>
    </citation>
    <scope>NUCLEOTIDE SEQUENCE [LARGE SCALE GENOMIC DNA]</scope>
    <source>
        <strain evidence="3">if_2019</strain>
        <tissue evidence="2">Muscle</tissue>
    </source>
</reference>
<gene>
    <name evidence="2" type="ORF">ILYODFUR_034252</name>
</gene>
<comment type="caution">
    <text evidence="2">The sequence shown here is derived from an EMBL/GenBank/DDBJ whole genome shotgun (WGS) entry which is preliminary data.</text>
</comment>
<evidence type="ECO:0000256" key="1">
    <source>
        <dbReference type="SAM" id="MobiDB-lite"/>
    </source>
</evidence>
<name>A0ABV0ULD5_9TELE</name>
<feature type="compositionally biased region" description="Polar residues" evidence="1">
    <location>
        <begin position="36"/>
        <end position="49"/>
    </location>
</feature>
<accession>A0ABV0ULD5</accession>
<proteinExistence type="predicted"/>
<keyword evidence="3" id="KW-1185">Reference proteome</keyword>
<protein>
    <submittedName>
        <fullName evidence="2">Uncharacterized protein</fullName>
    </submittedName>
</protein>
<sequence>MTEAFLAARCPQKINKTLKPSSVRLLMGESGGGNGHRTTGPTQSSSITTNRSANRNALWYVTPVVKWVILRQTAQVSMSVKLTCVFQIHGLCFDLLGEETESVVPSNDQEHSIYIFIEGSLVLPYYIQAVAALLSDKVVSLETPHFVVKVKLHH</sequence>
<organism evidence="2 3">
    <name type="scientific">Ilyodon furcidens</name>
    <name type="common">goldbreast splitfin</name>
    <dbReference type="NCBI Taxonomy" id="33524"/>
    <lineage>
        <taxon>Eukaryota</taxon>
        <taxon>Metazoa</taxon>
        <taxon>Chordata</taxon>
        <taxon>Craniata</taxon>
        <taxon>Vertebrata</taxon>
        <taxon>Euteleostomi</taxon>
        <taxon>Actinopterygii</taxon>
        <taxon>Neopterygii</taxon>
        <taxon>Teleostei</taxon>
        <taxon>Neoteleostei</taxon>
        <taxon>Acanthomorphata</taxon>
        <taxon>Ovalentaria</taxon>
        <taxon>Atherinomorphae</taxon>
        <taxon>Cyprinodontiformes</taxon>
        <taxon>Goodeidae</taxon>
        <taxon>Ilyodon</taxon>
    </lineage>
</organism>
<evidence type="ECO:0000313" key="2">
    <source>
        <dbReference type="EMBL" id="MEQ2246048.1"/>
    </source>
</evidence>
<dbReference type="Proteomes" id="UP001482620">
    <property type="component" value="Unassembled WGS sequence"/>
</dbReference>
<evidence type="ECO:0000313" key="3">
    <source>
        <dbReference type="Proteomes" id="UP001482620"/>
    </source>
</evidence>
<dbReference type="EMBL" id="JAHRIQ010075617">
    <property type="protein sequence ID" value="MEQ2246048.1"/>
    <property type="molecule type" value="Genomic_DNA"/>
</dbReference>
<feature type="region of interest" description="Disordered" evidence="1">
    <location>
        <begin position="29"/>
        <end position="49"/>
    </location>
</feature>